<keyword evidence="5 6" id="KW-0732">Signal</keyword>
<feature type="chain" id="PRO_5043110357" description="S-protein homolog" evidence="6">
    <location>
        <begin position="25"/>
        <end position="139"/>
    </location>
</feature>
<evidence type="ECO:0000256" key="6">
    <source>
        <dbReference type="RuleBase" id="RU367044"/>
    </source>
</evidence>
<evidence type="ECO:0000256" key="2">
    <source>
        <dbReference type="ARBA" id="ARBA00005581"/>
    </source>
</evidence>
<accession>A0AAW1J8M9</accession>
<evidence type="ECO:0000256" key="4">
    <source>
        <dbReference type="ARBA" id="ARBA00022525"/>
    </source>
</evidence>
<feature type="signal peptide" evidence="6">
    <location>
        <begin position="1"/>
        <end position="24"/>
    </location>
</feature>
<comment type="caution">
    <text evidence="7">The sequence shown here is derived from an EMBL/GenBank/DDBJ whole genome shotgun (WGS) entry which is preliminary data.</text>
</comment>
<dbReference type="EMBL" id="JBDFQZ010000008">
    <property type="protein sequence ID" value="KAK9699459.1"/>
    <property type="molecule type" value="Genomic_DNA"/>
</dbReference>
<comment type="subcellular location">
    <subcellularLocation>
        <location evidence="1 6">Secreted</location>
    </subcellularLocation>
</comment>
<dbReference type="Pfam" id="PF05938">
    <property type="entry name" value="Self-incomp_S1"/>
    <property type="match status" value="1"/>
</dbReference>
<dbReference type="AlphaFoldDB" id="A0AAW1J8M9"/>
<protein>
    <recommendedName>
        <fullName evidence="6">S-protein homolog</fullName>
    </recommendedName>
</protein>
<comment type="similarity">
    <text evidence="2 6">Belongs to the plant self-incompatibility (S1) protein family.</text>
</comment>
<dbReference type="InterPro" id="IPR010264">
    <property type="entry name" value="Self-incomp_S1"/>
</dbReference>
<evidence type="ECO:0000256" key="1">
    <source>
        <dbReference type="ARBA" id="ARBA00004613"/>
    </source>
</evidence>
<evidence type="ECO:0000313" key="8">
    <source>
        <dbReference type="Proteomes" id="UP001443914"/>
    </source>
</evidence>
<dbReference type="PANTHER" id="PTHR31232:SF149">
    <property type="entry name" value="S-PROTEIN HOMOLOG"/>
    <property type="match status" value="1"/>
</dbReference>
<evidence type="ECO:0000256" key="3">
    <source>
        <dbReference type="ARBA" id="ARBA00022471"/>
    </source>
</evidence>
<organism evidence="7 8">
    <name type="scientific">Saponaria officinalis</name>
    <name type="common">Common soapwort</name>
    <name type="synonym">Lychnis saponaria</name>
    <dbReference type="NCBI Taxonomy" id="3572"/>
    <lineage>
        <taxon>Eukaryota</taxon>
        <taxon>Viridiplantae</taxon>
        <taxon>Streptophyta</taxon>
        <taxon>Embryophyta</taxon>
        <taxon>Tracheophyta</taxon>
        <taxon>Spermatophyta</taxon>
        <taxon>Magnoliopsida</taxon>
        <taxon>eudicotyledons</taxon>
        <taxon>Gunneridae</taxon>
        <taxon>Pentapetalae</taxon>
        <taxon>Caryophyllales</taxon>
        <taxon>Caryophyllaceae</taxon>
        <taxon>Caryophylleae</taxon>
        <taxon>Saponaria</taxon>
    </lineage>
</organism>
<keyword evidence="3 6" id="KW-0713">Self-incompatibility</keyword>
<evidence type="ECO:0000256" key="5">
    <source>
        <dbReference type="ARBA" id="ARBA00022729"/>
    </source>
</evidence>
<proteinExistence type="inferred from homology"/>
<dbReference type="Proteomes" id="UP001443914">
    <property type="component" value="Unassembled WGS sequence"/>
</dbReference>
<gene>
    <name evidence="7" type="ORF">RND81_08G175100</name>
</gene>
<name>A0AAW1J8M9_SAPOF</name>
<keyword evidence="4 6" id="KW-0964">Secreted</keyword>
<dbReference type="PANTHER" id="PTHR31232">
    <property type="match status" value="1"/>
</dbReference>
<dbReference type="GO" id="GO:0060320">
    <property type="term" value="P:rejection of self pollen"/>
    <property type="evidence" value="ECO:0007669"/>
    <property type="project" value="UniProtKB-KW"/>
</dbReference>
<dbReference type="GO" id="GO:0005576">
    <property type="term" value="C:extracellular region"/>
    <property type="evidence" value="ECO:0007669"/>
    <property type="project" value="UniProtKB-SubCell"/>
</dbReference>
<sequence length="139" mass="16451">MSKIYKFALVFVLAITSFVDISEGIFDLGEVYVRVNNTLSNGKKLRIFCKSKDDDLSAVELAPLQVYKFTISKSFWGDTLFSCDVFFDNKSHWFDVFNQKRDTSFCRNTCYYEVMESRVCKYKKFNSKIVEDCYYWKKD</sequence>
<evidence type="ECO:0000313" key="7">
    <source>
        <dbReference type="EMBL" id="KAK9699459.1"/>
    </source>
</evidence>
<keyword evidence="8" id="KW-1185">Reference proteome</keyword>
<reference evidence="7" key="1">
    <citation type="submission" date="2024-03" db="EMBL/GenBank/DDBJ databases">
        <title>WGS assembly of Saponaria officinalis var. Norfolk2.</title>
        <authorList>
            <person name="Jenkins J."/>
            <person name="Shu S."/>
            <person name="Grimwood J."/>
            <person name="Barry K."/>
            <person name="Goodstein D."/>
            <person name="Schmutz J."/>
            <person name="Leebens-Mack J."/>
            <person name="Osbourn A."/>
        </authorList>
    </citation>
    <scope>NUCLEOTIDE SEQUENCE [LARGE SCALE GENOMIC DNA]</scope>
    <source>
        <strain evidence="7">JIC</strain>
    </source>
</reference>